<keyword evidence="6 7" id="KW-0413">Isomerase</keyword>
<evidence type="ECO:0000256" key="7">
    <source>
        <dbReference type="RuleBase" id="RU361210"/>
    </source>
</evidence>
<evidence type="ECO:0000256" key="5">
    <source>
        <dbReference type="ARBA" id="ARBA00023110"/>
    </source>
</evidence>
<sequence length="403" mass="45674">MKPGDRSPPADYHKEDQIQTQTPPKTPSPTPTTTTCCSPTTIICGNCGGATAFAQPPPTWSDISPPPNYRPIRAPAINLPPNHSQQAIILSPVPQSQRVPTVTPPYHFETPAKRIQSVDDIRRFHDSDASKNFLGFVVALSESIRGHKISDPCHQSSTVNSIISIIQTLIRWVDEIPPVEQSSRYGNYSFRVWHNRLTENSESLMLDFLPDDLRSATVEIVPYFTDSFGNSSRIDYGTGHETNFAAWLYCLARIGLIKEEDYQAVVSRVFVNYLELMRKLQLVYCLEPAGSHGVWGLDDYHFLPFIFGSSQLIDHKYMKPKSIHNQDILDNFSNEYLYLSCITFVKKVKKGLFAEHSPLLDDISGVPTWNKVNGGMLKMYKVEVLEKVPIMQHFLFGWLIKWE</sequence>
<dbReference type="GO" id="GO:0003755">
    <property type="term" value="F:peptidyl-prolyl cis-trans isomerase activity"/>
    <property type="evidence" value="ECO:0007669"/>
    <property type="project" value="UniProtKB-KW"/>
</dbReference>
<evidence type="ECO:0000256" key="6">
    <source>
        <dbReference type="ARBA" id="ARBA00023235"/>
    </source>
</evidence>
<dbReference type="EMBL" id="JBBPBK010000014">
    <property type="protein sequence ID" value="KAK9270494.1"/>
    <property type="molecule type" value="Genomic_DNA"/>
</dbReference>
<feature type="region of interest" description="Disordered" evidence="8">
    <location>
        <begin position="1"/>
        <end position="35"/>
    </location>
</feature>
<keyword evidence="10" id="KW-1185">Reference proteome</keyword>
<accession>A0AAP0R6Y4</accession>
<gene>
    <name evidence="9" type="ORF">L1049_026074</name>
</gene>
<comment type="function">
    <text evidence="7">PPIases accelerate the folding of proteins. It catalyzes the cis-trans isomerization of proline imidic peptide bonds in oligopeptides.</text>
</comment>
<reference evidence="9 10" key="1">
    <citation type="journal article" date="2024" name="Plant J.">
        <title>Genome sequences and population genomics reveal climatic adaptation and genomic divergence between two closely related sweetgum species.</title>
        <authorList>
            <person name="Xu W.Q."/>
            <person name="Ren C.Q."/>
            <person name="Zhang X.Y."/>
            <person name="Comes H.P."/>
            <person name="Liu X.H."/>
            <person name="Li Y.G."/>
            <person name="Kettle C.J."/>
            <person name="Jalonen R."/>
            <person name="Gaisberger H."/>
            <person name="Ma Y.Z."/>
            <person name="Qiu Y.X."/>
        </authorList>
    </citation>
    <scope>NUCLEOTIDE SEQUENCE [LARGE SCALE GENOMIC DNA]</scope>
    <source>
        <strain evidence="9">Hangzhou</strain>
    </source>
</reference>
<evidence type="ECO:0000256" key="2">
    <source>
        <dbReference type="ARBA" id="ARBA00004496"/>
    </source>
</evidence>
<dbReference type="SUPFAM" id="SSF140984">
    <property type="entry name" value="PTPA-like"/>
    <property type="match status" value="1"/>
</dbReference>
<dbReference type="InterPro" id="IPR043170">
    <property type="entry name" value="PTPA_C_lid"/>
</dbReference>
<comment type="subcellular location">
    <subcellularLocation>
        <location evidence="2 7">Cytoplasm</location>
    </subcellularLocation>
</comment>
<keyword evidence="4 7" id="KW-0963">Cytoplasm</keyword>
<dbReference type="CDD" id="cd04087">
    <property type="entry name" value="PTPA"/>
    <property type="match status" value="1"/>
</dbReference>
<dbReference type="Gene3D" id="1.20.120.1150">
    <property type="match status" value="1"/>
</dbReference>
<dbReference type="GO" id="GO:0000159">
    <property type="term" value="C:protein phosphatase type 2A complex"/>
    <property type="evidence" value="ECO:0007669"/>
    <property type="project" value="TreeGrafter"/>
</dbReference>
<dbReference type="GO" id="GO:0005737">
    <property type="term" value="C:cytoplasm"/>
    <property type="evidence" value="ECO:0007669"/>
    <property type="project" value="UniProtKB-SubCell"/>
</dbReference>
<evidence type="ECO:0000256" key="8">
    <source>
        <dbReference type="SAM" id="MobiDB-lite"/>
    </source>
</evidence>
<evidence type="ECO:0000256" key="1">
    <source>
        <dbReference type="ARBA" id="ARBA00000971"/>
    </source>
</evidence>
<dbReference type="PANTHER" id="PTHR10012">
    <property type="entry name" value="SERINE/THREONINE-PROTEIN PHOSPHATASE 2A REGULATORY SUBUNIT B"/>
    <property type="match status" value="1"/>
</dbReference>
<evidence type="ECO:0000256" key="3">
    <source>
        <dbReference type="ARBA" id="ARBA00011019"/>
    </source>
</evidence>
<dbReference type="GO" id="GO:0005634">
    <property type="term" value="C:nucleus"/>
    <property type="evidence" value="ECO:0007669"/>
    <property type="project" value="TreeGrafter"/>
</dbReference>
<evidence type="ECO:0000313" key="10">
    <source>
        <dbReference type="Proteomes" id="UP001415857"/>
    </source>
</evidence>
<dbReference type="Pfam" id="PF03095">
    <property type="entry name" value="PTPA"/>
    <property type="match status" value="1"/>
</dbReference>
<evidence type="ECO:0000313" key="9">
    <source>
        <dbReference type="EMBL" id="KAK9270494.1"/>
    </source>
</evidence>
<dbReference type="Proteomes" id="UP001415857">
    <property type="component" value="Unassembled WGS sequence"/>
</dbReference>
<name>A0AAP0R6Y4_LIQFO</name>
<comment type="similarity">
    <text evidence="3 7">Belongs to the PTPA-type PPIase family.</text>
</comment>
<comment type="catalytic activity">
    <reaction evidence="1 7">
        <text>[protein]-peptidylproline (omega=180) = [protein]-peptidylproline (omega=0)</text>
        <dbReference type="Rhea" id="RHEA:16237"/>
        <dbReference type="Rhea" id="RHEA-COMP:10747"/>
        <dbReference type="Rhea" id="RHEA-COMP:10748"/>
        <dbReference type="ChEBI" id="CHEBI:83833"/>
        <dbReference type="ChEBI" id="CHEBI:83834"/>
        <dbReference type="EC" id="5.2.1.8"/>
    </reaction>
</comment>
<dbReference type="FunFam" id="1.20.120.1150:FF:000002">
    <property type="entry name" value="Serine/threonine-protein phosphatase 2A activator"/>
    <property type="match status" value="1"/>
</dbReference>
<dbReference type="GO" id="GO:0007052">
    <property type="term" value="P:mitotic spindle organization"/>
    <property type="evidence" value="ECO:0007669"/>
    <property type="project" value="TreeGrafter"/>
</dbReference>
<dbReference type="GO" id="GO:0008160">
    <property type="term" value="F:protein tyrosine phosphatase activator activity"/>
    <property type="evidence" value="ECO:0007669"/>
    <property type="project" value="TreeGrafter"/>
</dbReference>
<dbReference type="AlphaFoldDB" id="A0AAP0R6Y4"/>
<dbReference type="PANTHER" id="PTHR10012:SF0">
    <property type="entry name" value="SERINE_THREONINE-PROTEIN PHOSPHATASE 2A ACTIVATOR"/>
    <property type="match status" value="1"/>
</dbReference>
<organism evidence="9 10">
    <name type="scientific">Liquidambar formosana</name>
    <name type="common">Formosan gum</name>
    <dbReference type="NCBI Taxonomy" id="63359"/>
    <lineage>
        <taxon>Eukaryota</taxon>
        <taxon>Viridiplantae</taxon>
        <taxon>Streptophyta</taxon>
        <taxon>Embryophyta</taxon>
        <taxon>Tracheophyta</taxon>
        <taxon>Spermatophyta</taxon>
        <taxon>Magnoliopsida</taxon>
        <taxon>eudicotyledons</taxon>
        <taxon>Gunneridae</taxon>
        <taxon>Pentapetalae</taxon>
        <taxon>Saxifragales</taxon>
        <taxon>Altingiaceae</taxon>
        <taxon>Liquidambar</taxon>
    </lineage>
</organism>
<comment type="caution">
    <text evidence="9">The sequence shown here is derived from an EMBL/GenBank/DDBJ whole genome shotgun (WGS) entry which is preliminary data.</text>
</comment>
<protein>
    <recommendedName>
        <fullName evidence="7">Serine/threonine-protein phosphatase 2A activator</fullName>
        <ecNumber evidence="7">5.2.1.8</ecNumber>
    </recommendedName>
    <alternativeName>
        <fullName evidence="7">Phosphotyrosyl phosphatase activator</fullName>
    </alternativeName>
</protein>
<dbReference type="InterPro" id="IPR037218">
    <property type="entry name" value="PTPA_sf"/>
</dbReference>
<proteinExistence type="inferred from homology"/>
<dbReference type="EC" id="5.2.1.8" evidence="7"/>
<evidence type="ECO:0000256" key="4">
    <source>
        <dbReference type="ARBA" id="ARBA00022490"/>
    </source>
</evidence>
<keyword evidence="5 7" id="KW-0697">Rotamase</keyword>
<dbReference type="InterPro" id="IPR004327">
    <property type="entry name" value="Phstyr_phstse_ac"/>
</dbReference>